<evidence type="ECO:0000256" key="9">
    <source>
        <dbReference type="ARBA" id="ARBA00022679"/>
    </source>
</evidence>
<keyword evidence="9 11" id="KW-0808">Transferase</keyword>
<dbReference type="NCBIfam" id="NF002636">
    <property type="entry name" value="PRK02304.1-5"/>
    <property type="match status" value="1"/>
</dbReference>
<dbReference type="NCBIfam" id="NF002634">
    <property type="entry name" value="PRK02304.1-3"/>
    <property type="match status" value="1"/>
</dbReference>
<dbReference type="InterPro" id="IPR005764">
    <property type="entry name" value="Ade_phspho_trans"/>
</dbReference>
<comment type="similarity">
    <text evidence="5 11">Belongs to the purine/pyrimidine phosphoribosyltransferase family.</text>
</comment>
<protein>
    <recommendedName>
        <fullName evidence="6 11">Adenine phosphoribosyltransferase</fullName>
        <shortName evidence="11">APRT</shortName>
        <ecNumber evidence="6 11">2.4.2.7</ecNumber>
    </recommendedName>
</protein>
<dbReference type="InterPro" id="IPR000836">
    <property type="entry name" value="PRTase_dom"/>
</dbReference>
<evidence type="ECO:0000313" key="13">
    <source>
        <dbReference type="EMBL" id="KXI18506.1"/>
    </source>
</evidence>
<comment type="caution">
    <text evidence="13">The sequence shown here is derived from an EMBL/GenBank/DDBJ whole genome shotgun (WGS) entry which is preliminary data.</text>
</comment>
<comment type="subcellular location">
    <subcellularLocation>
        <location evidence="3 11">Cytoplasm</location>
    </subcellularLocation>
</comment>
<dbReference type="FunFam" id="3.40.50.2020:FF:000021">
    <property type="entry name" value="Adenine phosphoribosyltransferase"/>
    <property type="match status" value="1"/>
</dbReference>
<evidence type="ECO:0000256" key="1">
    <source>
        <dbReference type="ARBA" id="ARBA00000868"/>
    </source>
</evidence>
<comment type="function">
    <text evidence="2 11">Catalyzes a salvage reaction resulting in the formation of AMP, that is energically less costly than de novo synthesis.</text>
</comment>
<dbReference type="PANTHER" id="PTHR32315:SF3">
    <property type="entry name" value="ADENINE PHOSPHORIBOSYLTRANSFERASE"/>
    <property type="match status" value="1"/>
</dbReference>
<dbReference type="Pfam" id="PF00156">
    <property type="entry name" value="Pribosyltran"/>
    <property type="match status" value="1"/>
</dbReference>
<dbReference type="GO" id="GO:0002055">
    <property type="term" value="F:adenine binding"/>
    <property type="evidence" value="ECO:0007669"/>
    <property type="project" value="TreeGrafter"/>
</dbReference>
<evidence type="ECO:0000256" key="10">
    <source>
        <dbReference type="ARBA" id="ARBA00022726"/>
    </source>
</evidence>
<dbReference type="EC" id="2.4.2.7" evidence="6 11"/>
<dbReference type="InterPro" id="IPR050054">
    <property type="entry name" value="UPRTase/APRTase"/>
</dbReference>
<evidence type="ECO:0000256" key="4">
    <source>
        <dbReference type="ARBA" id="ARBA00004659"/>
    </source>
</evidence>
<keyword evidence="8 11" id="KW-0328">Glycosyltransferase</keyword>
<accession>A0A135ZA33</accession>
<evidence type="ECO:0000259" key="12">
    <source>
        <dbReference type="Pfam" id="PF00156"/>
    </source>
</evidence>
<evidence type="ECO:0000256" key="5">
    <source>
        <dbReference type="ARBA" id="ARBA00008391"/>
    </source>
</evidence>
<evidence type="ECO:0000256" key="7">
    <source>
        <dbReference type="ARBA" id="ARBA00022490"/>
    </source>
</evidence>
<evidence type="ECO:0000256" key="2">
    <source>
        <dbReference type="ARBA" id="ARBA00003968"/>
    </source>
</evidence>
<dbReference type="HAMAP" id="MF_00004">
    <property type="entry name" value="Aden_phosphoribosyltr"/>
    <property type="match status" value="1"/>
</dbReference>
<evidence type="ECO:0000256" key="8">
    <source>
        <dbReference type="ARBA" id="ARBA00022676"/>
    </source>
</evidence>
<evidence type="ECO:0000256" key="6">
    <source>
        <dbReference type="ARBA" id="ARBA00011893"/>
    </source>
</evidence>
<dbReference type="UniPathway" id="UPA00588">
    <property type="reaction ID" value="UER00646"/>
</dbReference>
<gene>
    <name evidence="11" type="primary">apt</name>
    <name evidence="13" type="ORF">HMPREF3230_00277</name>
</gene>
<evidence type="ECO:0000313" key="14">
    <source>
        <dbReference type="Proteomes" id="UP000070505"/>
    </source>
</evidence>
<dbReference type="GO" id="GO:0003999">
    <property type="term" value="F:adenine phosphoribosyltransferase activity"/>
    <property type="evidence" value="ECO:0007669"/>
    <property type="project" value="UniProtKB-UniRule"/>
</dbReference>
<dbReference type="InterPro" id="IPR029057">
    <property type="entry name" value="PRTase-like"/>
</dbReference>
<dbReference type="GO" id="GO:0016208">
    <property type="term" value="F:AMP binding"/>
    <property type="evidence" value="ECO:0007669"/>
    <property type="project" value="TreeGrafter"/>
</dbReference>
<organism evidence="13 14">
    <name type="scientific">Gardnerella vaginalis</name>
    <dbReference type="NCBI Taxonomy" id="2702"/>
    <lineage>
        <taxon>Bacteria</taxon>
        <taxon>Bacillati</taxon>
        <taxon>Actinomycetota</taxon>
        <taxon>Actinomycetes</taxon>
        <taxon>Bifidobacteriales</taxon>
        <taxon>Bifidobacteriaceae</taxon>
        <taxon>Gardnerella</taxon>
    </lineage>
</organism>
<name>A0A135ZA33_GARVA</name>
<dbReference type="PANTHER" id="PTHR32315">
    <property type="entry name" value="ADENINE PHOSPHORIBOSYLTRANSFERASE"/>
    <property type="match status" value="1"/>
</dbReference>
<dbReference type="GO" id="GO:0044209">
    <property type="term" value="P:AMP salvage"/>
    <property type="evidence" value="ECO:0007669"/>
    <property type="project" value="UniProtKB-UniRule"/>
</dbReference>
<dbReference type="Proteomes" id="UP000070505">
    <property type="component" value="Unassembled WGS sequence"/>
</dbReference>
<reference evidence="14" key="1">
    <citation type="submission" date="2016-02" db="EMBL/GenBank/DDBJ databases">
        <authorList>
            <person name="Mitreva M."/>
            <person name="Pepin K.H."/>
            <person name="Mihindukulasuriya K.A."/>
            <person name="Fulton R."/>
            <person name="Fronick C."/>
            <person name="O'Laughlin M."/>
            <person name="Miner T."/>
            <person name="Herter B."/>
            <person name="Rosa B.A."/>
            <person name="Cordes M."/>
            <person name="Tomlinson C."/>
            <person name="Wollam A."/>
            <person name="Palsikar V.B."/>
            <person name="Mardis E.R."/>
            <person name="Wilson R.K."/>
        </authorList>
    </citation>
    <scope>NUCLEOTIDE SEQUENCE [LARGE SCALE GENOMIC DNA]</scope>
    <source>
        <strain evidence="14">CMW7778B</strain>
    </source>
</reference>
<dbReference type="Gene3D" id="3.40.50.2020">
    <property type="match status" value="1"/>
</dbReference>
<dbReference type="GO" id="GO:0006168">
    <property type="term" value="P:adenine salvage"/>
    <property type="evidence" value="ECO:0007669"/>
    <property type="project" value="InterPro"/>
</dbReference>
<sequence>MQISDVKAGKTADITVKPLKTISKEDSQYLASLIRTVPGFPSPNIIFRDFLPIFSSTRGMNILVNSLIDALPVPVDSFDLVAGLEARGFLFGPLLAARLGKGFIAVRKAGKLPPDVISESYSLEYGEAKIEIECNLVKPGQRVLIVDDLIATGGTAKAAAKLIERSGGVVAGFSFVMELTGISGMDDLRSYNCSSLMTMPA</sequence>
<comment type="catalytic activity">
    <reaction evidence="1 11">
        <text>AMP + diphosphate = 5-phospho-alpha-D-ribose 1-diphosphate + adenine</text>
        <dbReference type="Rhea" id="RHEA:16609"/>
        <dbReference type="ChEBI" id="CHEBI:16708"/>
        <dbReference type="ChEBI" id="CHEBI:33019"/>
        <dbReference type="ChEBI" id="CHEBI:58017"/>
        <dbReference type="ChEBI" id="CHEBI:456215"/>
        <dbReference type="EC" id="2.4.2.7"/>
    </reaction>
</comment>
<dbReference type="CDD" id="cd06223">
    <property type="entry name" value="PRTases_typeI"/>
    <property type="match status" value="1"/>
</dbReference>
<comment type="subunit">
    <text evidence="11">Homodimer.</text>
</comment>
<feature type="domain" description="Phosphoribosyltransferase" evidence="12">
    <location>
        <begin position="77"/>
        <end position="168"/>
    </location>
</feature>
<dbReference type="EMBL" id="LSRC01000012">
    <property type="protein sequence ID" value="KXI18506.1"/>
    <property type="molecule type" value="Genomic_DNA"/>
</dbReference>
<dbReference type="GO" id="GO:0006166">
    <property type="term" value="P:purine ribonucleoside salvage"/>
    <property type="evidence" value="ECO:0007669"/>
    <property type="project" value="UniProtKB-KW"/>
</dbReference>
<dbReference type="GO" id="GO:0005737">
    <property type="term" value="C:cytoplasm"/>
    <property type="evidence" value="ECO:0007669"/>
    <property type="project" value="UniProtKB-SubCell"/>
</dbReference>
<comment type="pathway">
    <text evidence="4 11">Purine metabolism; AMP biosynthesis via salvage pathway; AMP from adenine: step 1/1.</text>
</comment>
<keyword evidence="10 11" id="KW-0660">Purine salvage</keyword>
<keyword evidence="7 11" id="KW-0963">Cytoplasm</keyword>
<dbReference type="SUPFAM" id="SSF53271">
    <property type="entry name" value="PRTase-like"/>
    <property type="match status" value="1"/>
</dbReference>
<evidence type="ECO:0000256" key="3">
    <source>
        <dbReference type="ARBA" id="ARBA00004496"/>
    </source>
</evidence>
<evidence type="ECO:0000256" key="11">
    <source>
        <dbReference type="HAMAP-Rule" id="MF_00004"/>
    </source>
</evidence>
<dbReference type="RefSeq" id="WP_075523192.1">
    <property type="nucleotide sequence ID" value="NZ_KQ961853.1"/>
</dbReference>
<dbReference type="PATRIC" id="fig|2702.101.peg.271"/>
<proteinExistence type="inferred from homology"/>
<dbReference type="AlphaFoldDB" id="A0A135ZA33"/>